<evidence type="ECO:0000313" key="3">
    <source>
        <dbReference type="EMBL" id="MBW32362.1"/>
    </source>
</evidence>
<protein>
    <submittedName>
        <fullName evidence="3">Putative secreted peptide</fullName>
    </submittedName>
</protein>
<organism evidence="3">
    <name type="scientific">Anopheles braziliensis</name>
    <dbReference type="NCBI Taxonomy" id="58242"/>
    <lineage>
        <taxon>Eukaryota</taxon>
        <taxon>Metazoa</taxon>
        <taxon>Ecdysozoa</taxon>
        <taxon>Arthropoda</taxon>
        <taxon>Hexapoda</taxon>
        <taxon>Insecta</taxon>
        <taxon>Pterygota</taxon>
        <taxon>Neoptera</taxon>
        <taxon>Endopterygota</taxon>
        <taxon>Diptera</taxon>
        <taxon>Nematocera</taxon>
        <taxon>Culicoidea</taxon>
        <taxon>Culicidae</taxon>
        <taxon>Anophelinae</taxon>
        <taxon>Anopheles</taxon>
    </lineage>
</organism>
<feature type="transmembrane region" description="Helical" evidence="1">
    <location>
        <begin position="20"/>
        <end position="43"/>
    </location>
</feature>
<name>A0A2M3ZV42_9DIPT</name>
<feature type="chain" id="PRO_5014928096" evidence="2">
    <location>
        <begin position="20"/>
        <end position="79"/>
    </location>
</feature>
<feature type="transmembrane region" description="Helical" evidence="1">
    <location>
        <begin position="50"/>
        <end position="74"/>
    </location>
</feature>
<reference evidence="3" key="1">
    <citation type="submission" date="2018-01" db="EMBL/GenBank/DDBJ databases">
        <title>An insight into the sialome of Amazonian anophelines.</title>
        <authorList>
            <person name="Ribeiro J.M."/>
            <person name="Scarpassa V."/>
            <person name="Calvo E."/>
        </authorList>
    </citation>
    <scope>NUCLEOTIDE SEQUENCE</scope>
    <source>
        <tissue evidence="3">Salivary glands</tissue>
    </source>
</reference>
<evidence type="ECO:0000256" key="2">
    <source>
        <dbReference type="SAM" id="SignalP"/>
    </source>
</evidence>
<dbReference type="AlphaFoldDB" id="A0A2M3ZV42"/>
<keyword evidence="1" id="KW-0472">Membrane</keyword>
<keyword evidence="1" id="KW-1133">Transmembrane helix</keyword>
<proteinExistence type="predicted"/>
<keyword evidence="2" id="KW-0732">Signal</keyword>
<dbReference type="EMBL" id="GGFM01011611">
    <property type="protein sequence ID" value="MBW32362.1"/>
    <property type="molecule type" value="Transcribed_RNA"/>
</dbReference>
<accession>A0A2M3ZV42</accession>
<evidence type="ECO:0000256" key="1">
    <source>
        <dbReference type="SAM" id="Phobius"/>
    </source>
</evidence>
<sequence>MSVFLFVHWLLHLSLQSTSLHFYSMLGACRALTMLMLSSVLCCRSISNSLCYILSTVAPKCYVCVCVYVFGWVVRRGMG</sequence>
<keyword evidence="1" id="KW-0812">Transmembrane</keyword>
<feature type="signal peptide" evidence="2">
    <location>
        <begin position="1"/>
        <end position="19"/>
    </location>
</feature>